<evidence type="ECO:0000313" key="2">
    <source>
        <dbReference type="Proteomes" id="UP000008216"/>
    </source>
</evidence>
<gene>
    <name evidence="1" type="ORF">APECO1_4027</name>
</gene>
<protein>
    <submittedName>
        <fullName evidence="1">Uncharacterized protein</fullName>
    </submittedName>
</protein>
<dbReference type="AlphaFoldDB" id="A0A0H2Z1D1"/>
<dbReference type="EMBL" id="CP000468">
    <property type="protein sequence ID" value="ABJ01925.1"/>
    <property type="molecule type" value="Genomic_DNA"/>
</dbReference>
<dbReference type="KEGG" id="ecv:APECO1_4027"/>
<dbReference type="HOGENOM" id="CLU_156505_0_0_6"/>
<dbReference type="Proteomes" id="UP000008216">
    <property type="component" value="Chromosome"/>
</dbReference>
<evidence type="ECO:0000313" key="1">
    <source>
        <dbReference type="EMBL" id="ABJ01925.1"/>
    </source>
</evidence>
<organism evidence="1 2">
    <name type="scientific">Escherichia coli O1:K1 / APEC</name>
    <dbReference type="NCBI Taxonomy" id="405955"/>
    <lineage>
        <taxon>Bacteria</taxon>
        <taxon>Pseudomonadati</taxon>
        <taxon>Pseudomonadota</taxon>
        <taxon>Gammaproteobacteria</taxon>
        <taxon>Enterobacterales</taxon>
        <taxon>Enterobacteriaceae</taxon>
        <taxon>Escherichia</taxon>
    </lineage>
</organism>
<name>A0A0H2Z1D1_ECOK1</name>
<keyword evidence="2" id="KW-1185">Reference proteome</keyword>
<accession>A0A0H2Z1D1</accession>
<sequence>MGGLIMNVNQQKNLQKIMLAFDKDYRLSEQLYDRQVELIESIRLHQLSSTFDVVTGKGVRQEVLEAAKDSPEFEELIDSYRREAMAIIARWDLADRIDGQREAA</sequence>
<reference evidence="1 2" key="1">
    <citation type="journal article" date="2007" name="J. Bacteriol.">
        <title>The genome sequence of avian pathogenic Escherichia coli strain O1:K1:H7 shares strong similarities with human extraintestinal pathogenic E. coli genomes.</title>
        <authorList>
            <person name="Johnson T.J."/>
            <person name="Kariyawasam S."/>
            <person name="Wannemuehler Y."/>
            <person name="Mangiamele P."/>
            <person name="Johnson S.J."/>
            <person name="Doetkott C."/>
            <person name="Skyberg J.A."/>
            <person name="Lynne A.M."/>
            <person name="Johnson J.R."/>
            <person name="Nolan L.K."/>
        </authorList>
    </citation>
    <scope>NUCLEOTIDE SEQUENCE [LARGE SCALE GENOMIC DNA]</scope>
    <source>
        <strain evidence="1">APEC O1</strain>
    </source>
</reference>
<proteinExistence type="predicted"/>